<evidence type="ECO:0000256" key="3">
    <source>
        <dbReference type="ARBA" id="ARBA00022960"/>
    </source>
</evidence>
<comment type="function">
    <text evidence="5">Involved in formation and maintenance of cell shape.</text>
</comment>
<feature type="region of interest" description="Disordered" evidence="7">
    <location>
        <begin position="277"/>
        <end position="301"/>
    </location>
</feature>
<dbReference type="NCBIfam" id="NF010512">
    <property type="entry name" value="PRK13922.12-1"/>
    <property type="match status" value="1"/>
</dbReference>
<evidence type="ECO:0000256" key="4">
    <source>
        <dbReference type="ARBA" id="ARBA00032089"/>
    </source>
</evidence>
<dbReference type="InterPro" id="IPR055342">
    <property type="entry name" value="MreC_beta-barrel_core"/>
</dbReference>
<evidence type="ECO:0000259" key="8">
    <source>
        <dbReference type="Pfam" id="PF04085"/>
    </source>
</evidence>
<proteinExistence type="inferred from homology"/>
<feature type="coiled-coil region" evidence="6">
    <location>
        <begin position="83"/>
        <end position="110"/>
    </location>
</feature>
<dbReference type="EMBL" id="JAESVA010000014">
    <property type="protein sequence ID" value="MCB8883503.1"/>
    <property type="molecule type" value="Genomic_DNA"/>
</dbReference>
<dbReference type="Proteomes" id="UP000721844">
    <property type="component" value="Unassembled WGS sequence"/>
</dbReference>
<dbReference type="GO" id="GO:0005886">
    <property type="term" value="C:plasma membrane"/>
    <property type="evidence" value="ECO:0007669"/>
    <property type="project" value="TreeGrafter"/>
</dbReference>
<evidence type="ECO:0000313" key="10">
    <source>
        <dbReference type="Proteomes" id="UP000721844"/>
    </source>
</evidence>
<dbReference type="PANTHER" id="PTHR34138:SF1">
    <property type="entry name" value="CELL SHAPE-DETERMINING PROTEIN MREC"/>
    <property type="match status" value="1"/>
</dbReference>
<comment type="caution">
    <text evidence="9">The sequence shown here is derived from an EMBL/GenBank/DDBJ whole genome shotgun (WGS) entry which is preliminary data.</text>
</comment>
<dbReference type="Gene3D" id="2.40.10.340">
    <property type="entry name" value="Rod shape-determining protein MreC, domain 1"/>
    <property type="match status" value="1"/>
</dbReference>
<dbReference type="InterPro" id="IPR042177">
    <property type="entry name" value="Cell/Rod_1"/>
</dbReference>
<evidence type="ECO:0000256" key="2">
    <source>
        <dbReference type="ARBA" id="ARBA00013855"/>
    </source>
</evidence>
<comment type="similarity">
    <text evidence="1 5">Belongs to the MreC family.</text>
</comment>
<dbReference type="InterPro" id="IPR007221">
    <property type="entry name" value="MreC"/>
</dbReference>
<gene>
    <name evidence="9" type="primary">mreC</name>
    <name evidence="9" type="ORF">ACELLULO517_24865</name>
</gene>
<evidence type="ECO:0000256" key="1">
    <source>
        <dbReference type="ARBA" id="ARBA00009369"/>
    </source>
</evidence>
<dbReference type="Pfam" id="PF04085">
    <property type="entry name" value="MreC"/>
    <property type="match status" value="1"/>
</dbReference>
<dbReference type="PANTHER" id="PTHR34138">
    <property type="entry name" value="CELL SHAPE-DETERMINING PROTEIN MREC"/>
    <property type="match status" value="1"/>
</dbReference>
<organism evidence="9 10">
    <name type="scientific">Acidisoma cellulosilyticum</name>
    <dbReference type="NCBI Taxonomy" id="2802395"/>
    <lineage>
        <taxon>Bacteria</taxon>
        <taxon>Pseudomonadati</taxon>
        <taxon>Pseudomonadota</taxon>
        <taxon>Alphaproteobacteria</taxon>
        <taxon>Acetobacterales</taxon>
        <taxon>Acidocellaceae</taxon>
        <taxon>Acidisoma</taxon>
    </lineage>
</organism>
<sequence length="301" mass="32145">MIRLSIPVRQALEKLSLPVLIAAAFGLMLIGKADAVLAVEVRVALADLLSPIYAVMAAPLAEVRSTTADIVTIWDIRAENARLRVENEKLRRWQAAALALEAQNQEFKSELNWMPPAAPAFTTAPVVADTGGVYARSVLLAVTPPHKVVVGEIAMDDRGVVGRVTEVGDRSARVLLITDINSRVPVTMESSGAHAIMEGTNGALPVLRYWPEGSAPVDGERVMTSAAVGAFPAGLPLGIVHYNADHVPQIYPVADLDHLSIVRLFDYGDTLVEAPDAPPGRKLMQQQQPPAAAKSVSVKAH</sequence>
<name>A0A964E6Z5_9PROT</name>
<reference evidence="9 10" key="1">
    <citation type="journal article" date="2021" name="Microorganisms">
        <title>Acidisoma silvae sp. nov. and Acidisomacellulosilytica sp. nov., Two Acidophilic Bacteria Isolated from Decaying Wood, Hydrolyzing Cellulose and Producing Poly-3-hydroxybutyrate.</title>
        <authorList>
            <person name="Mieszkin S."/>
            <person name="Pouder E."/>
            <person name="Uroz S."/>
            <person name="Simon-Colin C."/>
            <person name="Alain K."/>
        </authorList>
    </citation>
    <scope>NUCLEOTIDE SEQUENCE [LARGE SCALE GENOMIC DNA]</scope>
    <source>
        <strain evidence="9 10">HW T5.17</strain>
    </source>
</reference>
<dbReference type="GO" id="GO:0008360">
    <property type="term" value="P:regulation of cell shape"/>
    <property type="evidence" value="ECO:0007669"/>
    <property type="project" value="UniProtKB-KW"/>
</dbReference>
<accession>A0A964E6Z5</accession>
<dbReference type="AlphaFoldDB" id="A0A964E6Z5"/>
<keyword evidence="10" id="KW-1185">Reference proteome</keyword>
<evidence type="ECO:0000256" key="5">
    <source>
        <dbReference type="PIRNR" id="PIRNR038471"/>
    </source>
</evidence>
<protein>
    <recommendedName>
        <fullName evidence="2 5">Cell shape-determining protein MreC</fullName>
    </recommendedName>
    <alternativeName>
        <fullName evidence="4 5">Cell shape protein MreC</fullName>
    </alternativeName>
</protein>
<feature type="domain" description="Rod shape-determining protein MreC beta-barrel core" evidence="8">
    <location>
        <begin position="126"/>
        <end position="264"/>
    </location>
</feature>
<evidence type="ECO:0000313" key="9">
    <source>
        <dbReference type="EMBL" id="MCB8883503.1"/>
    </source>
</evidence>
<dbReference type="PIRSF" id="PIRSF038471">
    <property type="entry name" value="MreC"/>
    <property type="match status" value="1"/>
</dbReference>
<dbReference type="Gene3D" id="2.40.10.350">
    <property type="entry name" value="Rod shape-determining protein MreC, domain 2"/>
    <property type="match status" value="1"/>
</dbReference>
<evidence type="ECO:0000256" key="7">
    <source>
        <dbReference type="SAM" id="MobiDB-lite"/>
    </source>
</evidence>
<keyword evidence="3 5" id="KW-0133">Cell shape</keyword>
<evidence type="ECO:0000256" key="6">
    <source>
        <dbReference type="SAM" id="Coils"/>
    </source>
</evidence>
<keyword evidence="6" id="KW-0175">Coiled coil</keyword>
<dbReference type="RefSeq" id="WP_227310161.1">
    <property type="nucleotide sequence ID" value="NZ_JAESVA010000014.1"/>
</dbReference>
<dbReference type="InterPro" id="IPR042175">
    <property type="entry name" value="Cell/Rod_MreC_2"/>
</dbReference>